<comment type="caution">
    <text evidence="3">The sequence shown here is derived from an EMBL/GenBank/DDBJ whole genome shotgun (WGS) entry which is preliminary data.</text>
</comment>
<dbReference type="EMBL" id="BRXZ01001633">
    <property type="protein sequence ID" value="GMH75590.1"/>
    <property type="molecule type" value="Genomic_DNA"/>
</dbReference>
<dbReference type="AlphaFoldDB" id="A0A9W7EF01"/>
<evidence type="ECO:0000256" key="2">
    <source>
        <dbReference type="SAM" id="MobiDB-lite"/>
    </source>
</evidence>
<name>A0A9W7EF01_9STRA</name>
<feature type="region of interest" description="Disordered" evidence="2">
    <location>
        <begin position="378"/>
        <end position="437"/>
    </location>
</feature>
<reference evidence="3" key="1">
    <citation type="submission" date="2022-07" db="EMBL/GenBank/DDBJ databases">
        <title>Genome analysis of Parmales, a sister group of diatoms, reveals the evolutionary specialization of diatoms from phago-mixotrophs to photoautotrophs.</title>
        <authorList>
            <person name="Ban H."/>
            <person name="Sato S."/>
            <person name="Yoshikawa S."/>
            <person name="Kazumasa Y."/>
            <person name="Nakamura Y."/>
            <person name="Ichinomiya M."/>
            <person name="Saitoh K."/>
            <person name="Sato N."/>
            <person name="Blanc-Mathieu R."/>
            <person name="Endo H."/>
            <person name="Kuwata A."/>
            <person name="Ogata H."/>
        </authorList>
    </citation>
    <scope>NUCLEOTIDE SEQUENCE</scope>
</reference>
<feature type="compositionally biased region" description="Polar residues" evidence="2">
    <location>
        <begin position="191"/>
        <end position="204"/>
    </location>
</feature>
<dbReference type="Proteomes" id="UP001165082">
    <property type="component" value="Unassembled WGS sequence"/>
</dbReference>
<feature type="compositionally biased region" description="Basic and acidic residues" evidence="2">
    <location>
        <begin position="519"/>
        <end position="547"/>
    </location>
</feature>
<keyword evidence="4" id="KW-1185">Reference proteome</keyword>
<feature type="region of interest" description="Disordered" evidence="2">
    <location>
        <begin position="261"/>
        <end position="290"/>
    </location>
</feature>
<keyword evidence="1" id="KW-0175">Coiled coil</keyword>
<organism evidence="3 4">
    <name type="scientific">Triparma retinervis</name>
    <dbReference type="NCBI Taxonomy" id="2557542"/>
    <lineage>
        <taxon>Eukaryota</taxon>
        <taxon>Sar</taxon>
        <taxon>Stramenopiles</taxon>
        <taxon>Ochrophyta</taxon>
        <taxon>Bolidophyceae</taxon>
        <taxon>Parmales</taxon>
        <taxon>Triparmaceae</taxon>
        <taxon>Triparma</taxon>
    </lineage>
</organism>
<evidence type="ECO:0000313" key="4">
    <source>
        <dbReference type="Proteomes" id="UP001165082"/>
    </source>
</evidence>
<feature type="compositionally biased region" description="Basic and acidic residues" evidence="2">
    <location>
        <begin position="261"/>
        <end position="282"/>
    </location>
</feature>
<gene>
    <name evidence="3" type="ORF">TrRE_jg12990</name>
</gene>
<feature type="compositionally biased region" description="Low complexity" evidence="2">
    <location>
        <begin position="423"/>
        <end position="437"/>
    </location>
</feature>
<accession>A0A9W7EF01</accession>
<feature type="region of interest" description="Disordered" evidence="2">
    <location>
        <begin position="168"/>
        <end position="205"/>
    </location>
</feature>
<feature type="compositionally biased region" description="Polar residues" evidence="2">
    <location>
        <begin position="553"/>
        <end position="567"/>
    </location>
</feature>
<proteinExistence type="predicted"/>
<feature type="coiled-coil region" evidence="1">
    <location>
        <begin position="440"/>
        <end position="502"/>
    </location>
</feature>
<evidence type="ECO:0000313" key="3">
    <source>
        <dbReference type="EMBL" id="GMH75590.1"/>
    </source>
</evidence>
<evidence type="ECO:0000256" key="1">
    <source>
        <dbReference type="SAM" id="Coils"/>
    </source>
</evidence>
<sequence>MDEGFEILAAEEPEYPVDKEFSNSRKENGAHVQPPNPADLLANLLNGVFSDGLGDDSGSLSLIDDGDTGPAMCFATLLSRARMEMELAADVQRNAKKVTSSVEALLHYGNSGRLFAQAGKVGEKLEVDELILEAVRRLEITCRGNVEGLQRLIDHDELLGVVEERKQKIKGEGGGGDEKSDKRGDGGGELGTTNSSATEASAHQDQVVRKALPLPTYPSDSLQSSTRLRQAVRKGLAPIHVASNDSMTASAFMDMVAGGKKVENKQEQGQRQGEGQEKEQNRPPKKSAPNPVLAMMSLETELAHLSAELGIHSAAVKGTREGLGRTRGGRGGGPGGEGVGVGVGVKVGGKIITQRSLASSFAAAAALDGSFCVVPNSEYSRRSKGGNKGGTLVVSPASMLPRSLHQKERKHSPKSSQTSLNVSHSQPRSSPASSQEAAGIGNLLKTLQALTEENAVLLRENENMRQMKAEADEAKEFVKKFKKEYDQRFENMRNALELFKNKYPSKENPAGVAPASRMGGRESSRLDELEKRLREMGEEGAKKDAALKKYQNSKRCTNNNTNEIDNH</sequence>
<dbReference type="OrthoDB" id="46925at2759"/>
<feature type="region of interest" description="Disordered" evidence="2">
    <location>
        <begin position="504"/>
        <end position="567"/>
    </location>
</feature>
<protein>
    <submittedName>
        <fullName evidence="3">Uncharacterized protein</fullName>
    </submittedName>
</protein>
<feature type="compositionally biased region" description="Basic and acidic residues" evidence="2">
    <location>
        <begin position="168"/>
        <end position="186"/>
    </location>
</feature>